<dbReference type="AlphaFoldDB" id="A0A5N6RY14"/>
<gene>
    <name evidence="2" type="ORF">DDE84_02610</name>
</gene>
<proteinExistence type="predicted"/>
<organism evidence="2 3">
    <name type="scientific">Bifidobacterium tibiigranuli</name>
    <dbReference type="NCBI Taxonomy" id="2172043"/>
    <lineage>
        <taxon>Bacteria</taxon>
        <taxon>Bacillati</taxon>
        <taxon>Actinomycetota</taxon>
        <taxon>Actinomycetes</taxon>
        <taxon>Bifidobacteriales</taxon>
        <taxon>Bifidobacteriaceae</taxon>
        <taxon>Bifidobacterium</taxon>
    </lineage>
</organism>
<comment type="caution">
    <text evidence="2">The sequence shown here is derived from an EMBL/GenBank/DDBJ whole genome shotgun (WGS) entry which is preliminary data.</text>
</comment>
<dbReference type="GeneID" id="78126584"/>
<dbReference type="Proteomes" id="UP000325415">
    <property type="component" value="Unassembled WGS sequence"/>
</dbReference>
<evidence type="ECO:0000256" key="1">
    <source>
        <dbReference type="SAM" id="MobiDB-lite"/>
    </source>
</evidence>
<name>A0A5N6RY14_9BIFI</name>
<sequence>MDAGDYRMIVRWVMRLLGDEHVAQSPRLLDACHTLMDHAWSRLHPKAESPNETHAKTREES</sequence>
<keyword evidence="3" id="KW-1185">Reference proteome</keyword>
<accession>A0A5N6RY14</accession>
<evidence type="ECO:0000313" key="2">
    <source>
        <dbReference type="EMBL" id="KAE8129709.1"/>
    </source>
</evidence>
<reference evidence="2 3" key="1">
    <citation type="submission" date="2018-04" db="EMBL/GenBank/DDBJ databases">
        <authorList>
            <person name="Eckel V.P."/>
            <person name="Vogel R.F."/>
        </authorList>
    </citation>
    <scope>NUCLEOTIDE SEQUENCE [LARGE SCALE GENOMIC DNA]</scope>
    <source>
        <strain evidence="3">TMW 2.1764</strain>
    </source>
</reference>
<dbReference type="RefSeq" id="WP_152580191.1">
    <property type="nucleotide sequence ID" value="NZ_QDAG01000002.1"/>
</dbReference>
<feature type="region of interest" description="Disordered" evidence="1">
    <location>
        <begin position="42"/>
        <end position="61"/>
    </location>
</feature>
<evidence type="ECO:0000313" key="3">
    <source>
        <dbReference type="Proteomes" id="UP000325415"/>
    </source>
</evidence>
<dbReference type="EMBL" id="QDAG01000002">
    <property type="protein sequence ID" value="KAE8129709.1"/>
    <property type="molecule type" value="Genomic_DNA"/>
</dbReference>
<protein>
    <submittedName>
        <fullName evidence="2">Uncharacterized protein</fullName>
    </submittedName>
</protein>